<feature type="signal peptide" evidence="1">
    <location>
        <begin position="1"/>
        <end position="25"/>
    </location>
</feature>
<evidence type="ECO:0008006" key="4">
    <source>
        <dbReference type="Google" id="ProtNLM"/>
    </source>
</evidence>
<evidence type="ECO:0000313" key="3">
    <source>
        <dbReference type="Proteomes" id="UP000485058"/>
    </source>
</evidence>
<gene>
    <name evidence="2" type="ORF">HaLaN_25082</name>
</gene>
<evidence type="ECO:0000313" key="2">
    <source>
        <dbReference type="EMBL" id="GFH26863.1"/>
    </source>
</evidence>
<accession>A0A699ZW08</accession>
<sequence length="272" mass="29112">MDGPLVWTTHLRSVLVLLPLLPLHALPSLNVMHYSRCASDNMFCSKPDTPSVALMHRPHAHTLLPRGGIWLDLVRITARPALAKHDRDAYMQKGYVAGGYHVCSISASPRGGVVHTRGGCIATHTTCCPCTAAHGLQPTTAAYPLQHMHCSLIHCSTAACCCWGEEVPIRPATKGRAREGGGSGWVLGVSHFTGRRKQGDQQTRTCITRGGQAGQTPQQRLAASPGWAGLGTRQGRKRNWALHLPHQGCCHTAGKHGGMAATAYASATHLLP</sequence>
<evidence type="ECO:0000256" key="1">
    <source>
        <dbReference type="SAM" id="SignalP"/>
    </source>
</evidence>
<proteinExistence type="predicted"/>
<comment type="caution">
    <text evidence="2">The sequence shown here is derived from an EMBL/GenBank/DDBJ whole genome shotgun (WGS) entry which is preliminary data.</text>
</comment>
<keyword evidence="3" id="KW-1185">Reference proteome</keyword>
<reference evidence="2 3" key="1">
    <citation type="submission" date="2020-02" db="EMBL/GenBank/DDBJ databases">
        <title>Draft genome sequence of Haematococcus lacustris strain NIES-144.</title>
        <authorList>
            <person name="Morimoto D."/>
            <person name="Nakagawa S."/>
            <person name="Yoshida T."/>
            <person name="Sawayama S."/>
        </authorList>
    </citation>
    <scope>NUCLEOTIDE SEQUENCE [LARGE SCALE GENOMIC DNA]</scope>
    <source>
        <strain evidence="2 3">NIES-144</strain>
    </source>
</reference>
<dbReference type="EMBL" id="BLLF01003265">
    <property type="protein sequence ID" value="GFH26863.1"/>
    <property type="molecule type" value="Genomic_DNA"/>
</dbReference>
<feature type="chain" id="PRO_5025343716" description="Secreted protein" evidence="1">
    <location>
        <begin position="26"/>
        <end position="272"/>
    </location>
</feature>
<organism evidence="2 3">
    <name type="scientific">Haematococcus lacustris</name>
    <name type="common">Green alga</name>
    <name type="synonym">Haematococcus pluvialis</name>
    <dbReference type="NCBI Taxonomy" id="44745"/>
    <lineage>
        <taxon>Eukaryota</taxon>
        <taxon>Viridiplantae</taxon>
        <taxon>Chlorophyta</taxon>
        <taxon>core chlorophytes</taxon>
        <taxon>Chlorophyceae</taxon>
        <taxon>CS clade</taxon>
        <taxon>Chlamydomonadales</taxon>
        <taxon>Haematococcaceae</taxon>
        <taxon>Haematococcus</taxon>
    </lineage>
</organism>
<dbReference type="AlphaFoldDB" id="A0A699ZW08"/>
<keyword evidence="1" id="KW-0732">Signal</keyword>
<name>A0A699ZW08_HAELA</name>
<dbReference type="Proteomes" id="UP000485058">
    <property type="component" value="Unassembled WGS sequence"/>
</dbReference>
<protein>
    <recommendedName>
        <fullName evidence="4">Secreted protein</fullName>
    </recommendedName>
</protein>